<dbReference type="Proteomes" id="UP000623010">
    <property type="component" value="Unassembled WGS sequence"/>
</dbReference>
<protein>
    <submittedName>
        <fullName evidence="1">Uncharacterized protein</fullName>
    </submittedName>
</protein>
<evidence type="ECO:0000313" key="2">
    <source>
        <dbReference type="Proteomes" id="UP000623010"/>
    </source>
</evidence>
<organism evidence="1 2">
    <name type="scientific">Streptomyces echinoruber</name>
    <dbReference type="NCBI Taxonomy" id="68898"/>
    <lineage>
        <taxon>Bacteria</taxon>
        <taxon>Bacillati</taxon>
        <taxon>Actinomycetota</taxon>
        <taxon>Actinomycetes</taxon>
        <taxon>Kitasatosporales</taxon>
        <taxon>Streptomycetaceae</taxon>
        <taxon>Streptomyces</taxon>
    </lineage>
</organism>
<dbReference type="EMBL" id="BMWH01000002">
    <property type="protein sequence ID" value="GGZ72930.1"/>
    <property type="molecule type" value="Genomic_DNA"/>
</dbReference>
<comment type="caution">
    <text evidence="1">The sequence shown here is derived from an EMBL/GenBank/DDBJ whole genome shotgun (WGS) entry which is preliminary data.</text>
</comment>
<name>A0A918V683_9ACTN</name>
<accession>A0A918V683</accession>
<keyword evidence="2" id="KW-1185">Reference proteome</keyword>
<gene>
    <name evidence="1" type="ORF">GCM10010389_07890</name>
</gene>
<evidence type="ECO:0000313" key="1">
    <source>
        <dbReference type="EMBL" id="GGZ72930.1"/>
    </source>
</evidence>
<reference evidence="1" key="2">
    <citation type="submission" date="2020-09" db="EMBL/GenBank/DDBJ databases">
        <authorList>
            <person name="Sun Q."/>
            <person name="Ohkuma M."/>
        </authorList>
    </citation>
    <scope>NUCLEOTIDE SEQUENCE</scope>
    <source>
        <strain evidence="1">JCM 5016</strain>
    </source>
</reference>
<sequence length="84" mass="9217">MVGAGQGRPVSAATLPPLGRCQLCRVRRHLSAHKSRRDGLVRNLCTSCYSDATLTEERGGFVDWDQALDHGPGEDLLTWLRGDL</sequence>
<proteinExistence type="predicted"/>
<dbReference type="AlphaFoldDB" id="A0A918V683"/>
<reference evidence="1" key="1">
    <citation type="journal article" date="2014" name="Int. J. Syst. Evol. Microbiol.">
        <title>Complete genome sequence of Corynebacterium casei LMG S-19264T (=DSM 44701T), isolated from a smear-ripened cheese.</title>
        <authorList>
            <consortium name="US DOE Joint Genome Institute (JGI-PGF)"/>
            <person name="Walter F."/>
            <person name="Albersmeier A."/>
            <person name="Kalinowski J."/>
            <person name="Ruckert C."/>
        </authorList>
    </citation>
    <scope>NUCLEOTIDE SEQUENCE</scope>
    <source>
        <strain evidence="1">JCM 5016</strain>
    </source>
</reference>